<gene>
    <name evidence="2" type="ORF">CDAR_273201</name>
</gene>
<dbReference type="AlphaFoldDB" id="A0AAV4MGC7"/>
<keyword evidence="3" id="KW-1185">Reference proteome</keyword>
<name>A0AAV4MGC7_9ARAC</name>
<evidence type="ECO:0000313" key="3">
    <source>
        <dbReference type="Proteomes" id="UP001054837"/>
    </source>
</evidence>
<feature type="region of interest" description="Disordered" evidence="1">
    <location>
        <begin position="89"/>
        <end position="119"/>
    </location>
</feature>
<feature type="compositionally biased region" description="Basic and acidic residues" evidence="1">
    <location>
        <begin position="95"/>
        <end position="104"/>
    </location>
</feature>
<comment type="caution">
    <text evidence="2">The sequence shown here is derived from an EMBL/GenBank/DDBJ whole genome shotgun (WGS) entry which is preliminary data.</text>
</comment>
<proteinExistence type="predicted"/>
<organism evidence="2 3">
    <name type="scientific">Caerostris darwini</name>
    <dbReference type="NCBI Taxonomy" id="1538125"/>
    <lineage>
        <taxon>Eukaryota</taxon>
        <taxon>Metazoa</taxon>
        <taxon>Ecdysozoa</taxon>
        <taxon>Arthropoda</taxon>
        <taxon>Chelicerata</taxon>
        <taxon>Arachnida</taxon>
        <taxon>Araneae</taxon>
        <taxon>Araneomorphae</taxon>
        <taxon>Entelegynae</taxon>
        <taxon>Araneoidea</taxon>
        <taxon>Araneidae</taxon>
        <taxon>Caerostris</taxon>
    </lineage>
</organism>
<dbReference type="Proteomes" id="UP001054837">
    <property type="component" value="Unassembled WGS sequence"/>
</dbReference>
<evidence type="ECO:0000313" key="2">
    <source>
        <dbReference type="EMBL" id="GIX71252.1"/>
    </source>
</evidence>
<protein>
    <submittedName>
        <fullName evidence="2">Uncharacterized protein</fullName>
    </submittedName>
</protein>
<evidence type="ECO:0000256" key="1">
    <source>
        <dbReference type="SAM" id="MobiDB-lite"/>
    </source>
</evidence>
<accession>A0AAV4MGC7</accession>
<sequence length="119" mass="12692">MPATSFYIRLLEKRIAHYFTGVGCLLSHKADTHACCTCILNHSKYVSAPPHRSAGQSGDPGCPGITIPPSRLLERGGYGKVAGRATRGFTFSHGGDSKNRDSGRPGKKGLFDFEGGTLI</sequence>
<reference evidence="2 3" key="1">
    <citation type="submission" date="2021-06" db="EMBL/GenBank/DDBJ databases">
        <title>Caerostris darwini draft genome.</title>
        <authorList>
            <person name="Kono N."/>
            <person name="Arakawa K."/>
        </authorList>
    </citation>
    <scope>NUCLEOTIDE SEQUENCE [LARGE SCALE GENOMIC DNA]</scope>
</reference>
<dbReference type="EMBL" id="BPLQ01000427">
    <property type="protein sequence ID" value="GIX71252.1"/>
    <property type="molecule type" value="Genomic_DNA"/>
</dbReference>